<gene>
    <name evidence="3" type="ORF">NSK_004248</name>
</gene>
<comment type="caution">
    <text evidence="3">The sequence shown here is derived from an EMBL/GenBank/DDBJ whole genome shotgun (WGS) entry which is preliminary data.</text>
</comment>
<proteinExistence type="inferred from homology"/>
<dbReference type="PRINTS" id="PR00081">
    <property type="entry name" value="GDHRDH"/>
</dbReference>
<evidence type="ECO:0000256" key="1">
    <source>
        <dbReference type="RuleBase" id="RU000363"/>
    </source>
</evidence>
<dbReference type="PROSITE" id="PS00061">
    <property type="entry name" value="ADH_SHORT"/>
    <property type="match status" value="1"/>
</dbReference>
<sequence length="369" mass="40704">MGLINWANNVAHIPVFEDMCYYNFFFWAWFWGPLLGALIFLHDATTGFFFSIFYVEPSEDKVVVITGCDTGFGKSLALDLGKKGFKVYATCLTQRSADELKKECDALQTIILDVTKEDQVNSVAARISAAHPQGIFALVNNAGVSRAGLIDWLNMSDFRFCMEVNYFSVVSVTKAFLPSLKKSKGRIIMMSSAAGVACGYPVTCAYSSSKHALELFASALRQELRTWGITVSTINPGFHRTEINHNAAGALKATFEKAPREIQEEYGEEYLGATAEATTRFTETQALDPKNVIRAYVHAITSTRPKVQYRVGIDAKGLFPFLQIFPLRVGEICAYYASTTSGMRVVRGASWDQGKAPVGMSTTDTIQEA</sequence>
<dbReference type="InterPro" id="IPR002347">
    <property type="entry name" value="SDR_fam"/>
</dbReference>
<dbReference type="Proteomes" id="UP000355283">
    <property type="component" value="Unassembled WGS sequence"/>
</dbReference>
<dbReference type="OrthoDB" id="1274115at2759"/>
<accession>A0A4D9D1M2</accession>
<protein>
    <submittedName>
        <fullName evidence="3">Uncharacterized protein</fullName>
    </submittedName>
</protein>
<dbReference type="InterPro" id="IPR036291">
    <property type="entry name" value="NAD(P)-bd_dom_sf"/>
</dbReference>
<keyword evidence="2" id="KW-1133">Transmembrane helix</keyword>
<dbReference type="Gene3D" id="3.40.50.720">
    <property type="entry name" value="NAD(P)-binding Rossmann-like Domain"/>
    <property type="match status" value="1"/>
</dbReference>
<reference evidence="3 4" key="1">
    <citation type="submission" date="2019-01" db="EMBL/GenBank/DDBJ databases">
        <title>Nuclear Genome Assembly of the Microalgal Biofuel strain Nannochloropsis salina CCMP1776.</title>
        <authorList>
            <person name="Hovde B."/>
        </authorList>
    </citation>
    <scope>NUCLEOTIDE SEQUENCE [LARGE SCALE GENOMIC DNA]</scope>
    <source>
        <strain evidence="3 4">CCMP1776</strain>
    </source>
</reference>
<keyword evidence="4" id="KW-1185">Reference proteome</keyword>
<dbReference type="AlphaFoldDB" id="A0A4D9D1M2"/>
<evidence type="ECO:0000256" key="2">
    <source>
        <dbReference type="SAM" id="Phobius"/>
    </source>
</evidence>
<dbReference type="PANTHER" id="PTHR43313">
    <property type="entry name" value="SHORT-CHAIN DEHYDROGENASE/REDUCTASE FAMILY 9C"/>
    <property type="match status" value="1"/>
</dbReference>
<keyword evidence="2" id="KW-0812">Transmembrane</keyword>
<evidence type="ECO:0000313" key="4">
    <source>
        <dbReference type="Proteomes" id="UP000355283"/>
    </source>
</evidence>
<dbReference type="PRINTS" id="PR00080">
    <property type="entry name" value="SDRFAMILY"/>
</dbReference>
<dbReference type="SUPFAM" id="SSF51735">
    <property type="entry name" value="NAD(P)-binding Rossmann-fold domains"/>
    <property type="match status" value="1"/>
</dbReference>
<comment type="similarity">
    <text evidence="1">Belongs to the short-chain dehydrogenases/reductases (SDR) family.</text>
</comment>
<dbReference type="GO" id="GO:0016491">
    <property type="term" value="F:oxidoreductase activity"/>
    <property type="evidence" value="ECO:0007669"/>
    <property type="project" value="TreeGrafter"/>
</dbReference>
<organism evidence="3 4">
    <name type="scientific">Nannochloropsis salina CCMP1776</name>
    <dbReference type="NCBI Taxonomy" id="1027361"/>
    <lineage>
        <taxon>Eukaryota</taxon>
        <taxon>Sar</taxon>
        <taxon>Stramenopiles</taxon>
        <taxon>Ochrophyta</taxon>
        <taxon>Eustigmatophyceae</taxon>
        <taxon>Eustigmatales</taxon>
        <taxon>Monodopsidaceae</taxon>
        <taxon>Microchloropsis</taxon>
        <taxon>Microchloropsis salina</taxon>
    </lineage>
</organism>
<dbReference type="GO" id="GO:0008202">
    <property type="term" value="P:steroid metabolic process"/>
    <property type="evidence" value="ECO:0007669"/>
    <property type="project" value="TreeGrafter"/>
</dbReference>
<keyword evidence="2" id="KW-0472">Membrane</keyword>
<evidence type="ECO:0000313" key="3">
    <source>
        <dbReference type="EMBL" id="TFJ84257.1"/>
    </source>
</evidence>
<dbReference type="InterPro" id="IPR020904">
    <property type="entry name" value="Sc_DH/Rdtase_CS"/>
</dbReference>
<dbReference type="PANTHER" id="PTHR43313:SF1">
    <property type="entry name" value="3BETA-HYDROXYSTEROID DEHYDROGENASE DHS-16"/>
    <property type="match status" value="1"/>
</dbReference>
<feature type="transmembrane region" description="Helical" evidence="2">
    <location>
        <begin position="24"/>
        <end position="41"/>
    </location>
</feature>
<dbReference type="Pfam" id="PF00106">
    <property type="entry name" value="adh_short"/>
    <property type="match status" value="1"/>
</dbReference>
<name>A0A4D9D1M2_9STRA</name>
<dbReference type="EMBL" id="SDOX01000019">
    <property type="protein sequence ID" value="TFJ84257.1"/>
    <property type="molecule type" value="Genomic_DNA"/>
</dbReference>